<accession>A0AA38XN37</accession>
<evidence type="ECO:0000256" key="4">
    <source>
        <dbReference type="ARBA" id="ARBA00022833"/>
    </source>
</evidence>
<comment type="similarity">
    <text evidence="1">Belongs to the metallo-dependent hydrolases superfamily. ACMSD family.</text>
</comment>
<dbReference type="Pfam" id="PF04909">
    <property type="entry name" value="Amidohydro_2"/>
    <property type="match status" value="1"/>
</dbReference>
<dbReference type="AlphaFoldDB" id="A0AA38XN37"/>
<evidence type="ECO:0000313" key="10">
    <source>
        <dbReference type="EMBL" id="KAJ9616545.1"/>
    </source>
</evidence>
<keyword evidence="4" id="KW-0862">Zinc</keyword>
<proteinExistence type="inferred from homology"/>
<protein>
    <recommendedName>
        <fullName evidence="7">6-methylsalicylate decarboxylase</fullName>
        <ecNumber evidence="7">4.1.1.52</ecNumber>
    </recommendedName>
</protein>
<dbReference type="GO" id="GO:0005829">
    <property type="term" value="C:cytosol"/>
    <property type="evidence" value="ECO:0007669"/>
    <property type="project" value="TreeGrafter"/>
</dbReference>
<dbReference type="GO" id="GO:0016787">
    <property type="term" value="F:hydrolase activity"/>
    <property type="evidence" value="ECO:0007669"/>
    <property type="project" value="InterPro"/>
</dbReference>
<evidence type="ECO:0000256" key="2">
    <source>
        <dbReference type="ARBA" id="ARBA00022723"/>
    </source>
</evidence>
<comment type="caution">
    <text evidence="10">The sequence shown here is derived from an EMBL/GenBank/DDBJ whole genome shotgun (WGS) entry which is preliminary data.</text>
</comment>
<evidence type="ECO:0000256" key="3">
    <source>
        <dbReference type="ARBA" id="ARBA00022793"/>
    </source>
</evidence>
<keyword evidence="5 8" id="KW-0456">Lyase</keyword>
<dbReference type="EC" id="4.1.1.52" evidence="7"/>
<keyword evidence="11" id="KW-1185">Reference proteome</keyword>
<evidence type="ECO:0000256" key="5">
    <source>
        <dbReference type="ARBA" id="ARBA00023239"/>
    </source>
</evidence>
<comment type="catalytic activity">
    <reaction evidence="6">
        <text>6-methylsalicylate + H(+) = 3-methylphenol + CO2</text>
        <dbReference type="Rhea" id="RHEA:23112"/>
        <dbReference type="ChEBI" id="CHEBI:15378"/>
        <dbReference type="ChEBI" id="CHEBI:16526"/>
        <dbReference type="ChEBI" id="CHEBI:17231"/>
        <dbReference type="ChEBI" id="CHEBI:36658"/>
        <dbReference type="EC" id="4.1.1.52"/>
    </reaction>
    <physiologicalReaction direction="left-to-right" evidence="6">
        <dbReference type="Rhea" id="RHEA:23113"/>
    </physiologicalReaction>
</comment>
<name>A0AA38XN37_9EURO</name>
<evidence type="ECO:0000256" key="6">
    <source>
        <dbReference type="ARBA" id="ARBA00036832"/>
    </source>
</evidence>
<dbReference type="InterPro" id="IPR006680">
    <property type="entry name" value="Amidohydro-rel"/>
</dbReference>
<dbReference type="EMBL" id="JAPDRK010000001">
    <property type="protein sequence ID" value="KAJ9616545.1"/>
    <property type="molecule type" value="Genomic_DNA"/>
</dbReference>
<evidence type="ECO:0000256" key="1">
    <source>
        <dbReference type="ARBA" id="ARBA00005871"/>
    </source>
</evidence>
<reference evidence="10" key="1">
    <citation type="submission" date="2022-10" db="EMBL/GenBank/DDBJ databases">
        <title>Culturing micro-colonial fungi from biological soil crusts in the Mojave desert and describing Neophaeococcomyces mojavensis, and introducing the new genera and species Taxawa tesnikishii.</title>
        <authorList>
            <person name="Kurbessoian T."/>
            <person name="Stajich J.E."/>
        </authorList>
    </citation>
    <scope>NUCLEOTIDE SEQUENCE</scope>
    <source>
        <strain evidence="10">TK_41</strain>
    </source>
</reference>
<keyword evidence="3 8" id="KW-0210">Decarboxylase</keyword>
<evidence type="ECO:0000256" key="7">
    <source>
        <dbReference type="ARBA" id="ARBA00038889"/>
    </source>
</evidence>
<dbReference type="PANTHER" id="PTHR21240:SF29">
    <property type="entry name" value="AMIDOHYDROLASE-RELATED DOMAIN-CONTAINING PROTEIN"/>
    <property type="match status" value="1"/>
</dbReference>
<evidence type="ECO:0000256" key="8">
    <source>
        <dbReference type="RuleBase" id="RU366045"/>
    </source>
</evidence>
<dbReference type="Gene3D" id="3.20.20.140">
    <property type="entry name" value="Metal-dependent hydrolases"/>
    <property type="match status" value="1"/>
</dbReference>
<keyword evidence="2" id="KW-0479">Metal-binding</keyword>
<dbReference type="Proteomes" id="UP001172673">
    <property type="component" value="Unassembled WGS sequence"/>
</dbReference>
<evidence type="ECO:0000313" key="11">
    <source>
        <dbReference type="Proteomes" id="UP001172673"/>
    </source>
</evidence>
<dbReference type="PANTHER" id="PTHR21240">
    <property type="entry name" value="2-AMINO-3-CARBOXYLMUCONATE-6-SEMIALDEHYDE DECARBOXYLASE"/>
    <property type="match status" value="1"/>
</dbReference>
<dbReference type="GO" id="GO:0047596">
    <property type="term" value="F:6-methylsalicylate decarboxylase activity"/>
    <property type="evidence" value="ECO:0007669"/>
    <property type="project" value="UniProtKB-EC"/>
</dbReference>
<feature type="domain" description="Amidohydrolase-related" evidence="9">
    <location>
        <begin position="4"/>
        <end position="308"/>
    </location>
</feature>
<sequence length="319" mass="35495">MSKIDVHHHFYPDVFTQALSRAGGDPSGWTVPKWTLEADREINKALGTKKTILSVTAPGPCIETDPAKCAQLARECNEAGAAIRDSSSEEYGFFASLPSLLDTKSTLEEIKFALDELNADGVTLFTRYGTDNHYLGHPDFRPIWEELNRRKAVVFVHPTHAVDTNLVNDHLPQPMFDYPHETGRTAMDLILSDTLKSVAPECKIILSHAGGTLPSLIYRPAGMLPYTPFSVGKSTEQIVEEASRFYFDIAISSNPLTLGLLFKLAKPGHVLFGSDFPNAPAEGIKYFTRNFEEFGLSDERRRDVEYEAMEKLLSREGQA</sequence>
<dbReference type="InterPro" id="IPR032466">
    <property type="entry name" value="Metal_Hydrolase"/>
</dbReference>
<organism evidence="10 11">
    <name type="scientific">Cladophialophora chaetospira</name>
    <dbReference type="NCBI Taxonomy" id="386627"/>
    <lineage>
        <taxon>Eukaryota</taxon>
        <taxon>Fungi</taxon>
        <taxon>Dikarya</taxon>
        <taxon>Ascomycota</taxon>
        <taxon>Pezizomycotina</taxon>
        <taxon>Eurotiomycetes</taxon>
        <taxon>Chaetothyriomycetidae</taxon>
        <taxon>Chaetothyriales</taxon>
        <taxon>Herpotrichiellaceae</taxon>
        <taxon>Cladophialophora</taxon>
    </lineage>
</organism>
<dbReference type="InterPro" id="IPR032465">
    <property type="entry name" value="ACMSD"/>
</dbReference>
<dbReference type="GO" id="GO:0046872">
    <property type="term" value="F:metal ion binding"/>
    <property type="evidence" value="ECO:0007669"/>
    <property type="project" value="UniProtKB-KW"/>
</dbReference>
<dbReference type="SUPFAM" id="SSF51556">
    <property type="entry name" value="Metallo-dependent hydrolases"/>
    <property type="match status" value="1"/>
</dbReference>
<evidence type="ECO:0000259" key="9">
    <source>
        <dbReference type="Pfam" id="PF04909"/>
    </source>
</evidence>
<gene>
    <name evidence="10" type="ORF">H2200_000264</name>
</gene>
<dbReference type="GO" id="GO:0019748">
    <property type="term" value="P:secondary metabolic process"/>
    <property type="evidence" value="ECO:0007669"/>
    <property type="project" value="TreeGrafter"/>
</dbReference>